<dbReference type="EMBL" id="JACHIA010000002">
    <property type="protein sequence ID" value="MBB6069473.1"/>
    <property type="molecule type" value="Genomic_DNA"/>
</dbReference>
<name>A0A841GVP8_9BACT</name>
<dbReference type="RefSeq" id="WP_170037575.1">
    <property type="nucleotide sequence ID" value="NZ_JABDTL010000002.1"/>
</dbReference>
<dbReference type="SMART" id="SM00493">
    <property type="entry name" value="TOPRIM"/>
    <property type="match status" value="1"/>
</dbReference>
<organism evidence="2 3">
    <name type="scientific">Longimicrobium terrae</name>
    <dbReference type="NCBI Taxonomy" id="1639882"/>
    <lineage>
        <taxon>Bacteria</taxon>
        <taxon>Pseudomonadati</taxon>
        <taxon>Gemmatimonadota</taxon>
        <taxon>Longimicrobiia</taxon>
        <taxon>Longimicrobiales</taxon>
        <taxon>Longimicrobiaceae</taxon>
        <taxon>Longimicrobium</taxon>
    </lineage>
</organism>
<protein>
    <recommendedName>
        <fullName evidence="1">Toprim domain-containing protein</fullName>
    </recommendedName>
</protein>
<dbReference type="CDD" id="cd01029">
    <property type="entry name" value="TOPRIM_primases"/>
    <property type="match status" value="1"/>
</dbReference>
<evidence type="ECO:0000313" key="3">
    <source>
        <dbReference type="Proteomes" id="UP000582837"/>
    </source>
</evidence>
<proteinExistence type="predicted"/>
<dbReference type="SUPFAM" id="SSF56731">
    <property type="entry name" value="DNA primase core"/>
    <property type="match status" value="1"/>
</dbReference>
<evidence type="ECO:0000313" key="2">
    <source>
        <dbReference type="EMBL" id="MBB6069473.1"/>
    </source>
</evidence>
<comment type="caution">
    <text evidence="2">The sequence shown here is derived from an EMBL/GenBank/DDBJ whole genome shotgun (WGS) entry which is preliminary data.</text>
</comment>
<accession>A0A841GVP8</accession>
<dbReference type="InterPro" id="IPR006171">
    <property type="entry name" value="TOPRIM_dom"/>
</dbReference>
<keyword evidence="3" id="KW-1185">Reference proteome</keyword>
<reference evidence="2 3" key="1">
    <citation type="submission" date="2020-08" db="EMBL/GenBank/DDBJ databases">
        <title>Genomic Encyclopedia of Type Strains, Phase IV (KMG-IV): sequencing the most valuable type-strain genomes for metagenomic binning, comparative biology and taxonomic classification.</title>
        <authorList>
            <person name="Goeker M."/>
        </authorList>
    </citation>
    <scope>NUCLEOTIDE SEQUENCE [LARGE SCALE GENOMIC DNA]</scope>
    <source>
        <strain evidence="2 3">DSM 29007</strain>
    </source>
</reference>
<evidence type="ECO:0000259" key="1">
    <source>
        <dbReference type="SMART" id="SM00493"/>
    </source>
</evidence>
<dbReference type="AlphaFoldDB" id="A0A841GVP8"/>
<dbReference type="InterPro" id="IPR034154">
    <property type="entry name" value="TOPRIM_DnaG/twinkle"/>
</dbReference>
<dbReference type="Proteomes" id="UP000582837">
    <property type="component" value="Unassembled WGS sequence"/>
</dbReference>
<sequence length="583" mass="61259">MTDDTMPDLTGAALLAASGYPFLPVRVRYQPARAWHPLRDGREAARYLYTGAEGEPRFECIRQHLPADHSAAPDKAFLWRHLDADGRWAWGLPDGPTVPYRLPRVQSAALRGGRVYVVEGEKDVESLEGLGLTATTSPLGAMQWTKGHAEFLRGAEVIVIPDADRTGRIHAARVLHSLRGRARSAALLLLPLADGEDVSDWIARGHGGAELERLADAAARDLTPAEVAAALGLPAGVDPLSTRPESLNALLAGGDVKPAAVPHPAFRRSITAMQRLGVVPGAPAAAPGLPDAHPTWRAVRDAVRATGAETAALLQDASRLESAAYELGLFARLLRACGAGEPPRPADADSPADGFVTAPSVRVVRTRWDWDAFLADSARAAPQEAETAWVLLLAASGPVQIRRLHPLPALLLEACAWPLAAADIVAAVAEQVDAPLDQLAPVVAAQIAELRASGLLLPAAATAADETVDEMQRLLSGDEAPAMAPRGLAGLMARAIRPAREHAAAALEAADGAHAIHGLDVSVGLLEQLLGAARLRHAFAAELDGYWSAPDARARVASLTHVLDVLAGALGAGMFARSPYVIS</sequence>
<gene>
    <name evidence="2" type="ORF">HNQ61_001088</name>
</gene>
<feature type="domain" description="Toprim" evidence="1">
    <location>
        <begin position="113"/>
        <end position="183"/>
    </location>
</feature>
<dbReference type="Gene3D" id="3.40.1360.10">
    <property type="match status" value="1"/>
</dbReference>